<evidence type="ECO:0008006" key="4">
    <source>
        <dbReference type="Google" id="ProtNLM"/>
    </source>
</evidence>
<organism evidence="2 3">
    <name type="scientific">Adineta steineri</name>
    <dbReference type="NCBI Taxonomy" id="433720"/>
    <lineage>
        <taxon>Eukaryota</taxon>
        <taxon>Metazoa</taxon>
        <taxon>Spiralia</taxon>
        <taxon>Gnathifera</taxon>
        <taxon>Rotifera</taxon>
        <taxon>Eurotatoria</taxon>
        <taxon>Bdelloidea</taxon>
        <taxon>Adinetida</taxon>
        <taxon>Adinetidae</taxon>
        <taxon>Adineta</taxon>
    </lineage>
</organism>
<sequence length="399" mass="47268">MGQNGSTTHKNNVIDKSNNNSMDLSPQFYERKLLKRCEHIDFDIDAWYKILHSQTFHTEFISISPTIARAFVNYYQTRYNSKNFLTFNDLKSIQSIQDQLKEQISGSFIRLSSRSPKDGQPLDLETLKKFYYQELNLLKTNYPNEYDTINGKANIEMIAYCYGQFHSLKVTNELEALNLILSSERIFLDLLDALYCQEVQDKKNFNLSNIKLHDWNNNIIIREWNNSLDPSMEFRCFVYQSNLTAISQYNHYCKFYHLQNDLIIQQIKNVIIKYWQEKLKPILDKFTEKYSNCIIDIGVIKKNLTDEFECIVIEMNPFASSTGPSLFNWKIDYDQLTGQKNDIEIRIRSDFYPNIDEYIKFVFQEIKFNSEDNVLHNDDDDDDEPYFLFLNKIKTQLSA</sequence>
<dbReference type="Pfam" id="PF07065">
    <property type="entry name" value="D123"/>
    <property type="match status" value="1"/>
</dbReference>
<gene>
    <name evidence="2" type="ORF">VCS650_LOCUS36859</name>
</gene>
<accession>A0A815LJX6</accession>
<dbReference type="OrthoDB" id="360540at2759"/>
<evidence type="ECO:0000256" key="1">
    <source>
        <dbReference type="ARBA" id="ARBA00011047"/>
    </source>
</evidence>
<dbReference type="Proteomes" id="UP000663891">
    <property type="component" value="Unassembled WGS sequence"/>
</dbReference>
<evidence type="ECO:0000313" key="3">
    <source>
        <dbReference type="Proteomes" id="UP000663891"/>
    </source>
</evidence>
<dbReference type="InterPro" id="IPR009772">
    <property type="entry name" value="CDC123"/>
</dbReference>
<dbReference type="AlphaFoldDB" id="A0A815LJX6"/>
<dbReference type="GO" id="GO:0005737">
    <property type="term" value="C:cytoplasm"/>
    <property type="evidence" value="ECO:0007669"/>
    <property type="project" value="TreeGrafter"/>
</dbReference>
<dbReference type="PANTHER" id="PTHR15323:SF6">
    <property type="entry name" value="CELL DIVISION CYCLE PROTEIN 123 HOMOLOG"/>
    <property type="match status" value="1"/>
</dbReference>
<comment type="caution">
    <text evidence="2">The sequence shown here is derived from an EMBL/GenBank/DDBJ whole genome shotgun (WGS) entry which is preliminary data.</text>
</comment>
<comment type="similarity">
    <text evidence="1">Belongs to the CDC123 family.</text>
</comment>
<name>A0A815LJX6_9BILA</name>
<reference evidence="2" key="1">
    <citation type="submission" date="2021-02" db="EMBL/GenBank/DDBJ databases">
        <authorList>
            <person name="Nowell W R."/>
        </authorList>
    </citation>
    <scope>NUCLEOTIDE SEQUENCE</scope>
</reference>
<evidence type="ECO:0000313" key="2">
    <source>
        <dbReference type="EMBL" id="CAF1406995.1"/>
    </source>
</evidence>
<dbReference type="EMBL" id="CAJNON010000940">
    <property type="protein sequence ID" value="CAF1406995.1"/>
    <property type="molecule type" value="Genomic_DNA"/>
</dbReference>
<dbReference type="PANTHER" id="PTHR15323">
    <property type="entry name" value="D123 PROTEIN"/>
    <property type="match status" value="1"/>
</dbReference>
<proteinExistence type="inferred from homology"/>
<protein>
    <recommendedName>
        <fullName evidence="4">Cell division cycle protein 123 homolog</fullName>
    </recommendedName>
</protein>